<evidence type="ECO:0000256" key="1">
    <source>
        <dbReference type="ARBA" id="ARBA00022443"/>
    </source>
</evidence>
<dbReference type="InParanoid" id="C3XY50"/>
<dbReference type="InterPro" id="IPR050384">
    <property type="entry name" value="Endophilin_SH3RF"/>
</dbReference>
<dbReference type="Gene3D" id="2.30.30.40">
    <property type="entry name" value="SH3 Domains"/>
    <property type="match status" value="1"/>
</dbReference>
<evidence type="ECO:0000313" key="4">
    <source>
        <dbReference type="EMBL" id="EEN67104.1"/>
    </source>
</evidence>
<sequence length="68" mass="7863">DKRFARALYDYSPQEEGELRLQVYDVIEVLNRDESGWWYGRCQGSLGVFPSNYVEVISVEDVGKETIS</sequence>
<dbReference type="PANTHER" id="PTHR14167">
    <property type="entry name" value="SH3 DOMAIN-CONTAINING"/>
    <property type="match status" value="1"/>
</dbReference>
<keyword evidence="1 2" id="KW-0728">SH3 domain</keyword>
<dbReference type="PRINTS" id="PR00452">
    <property type="entry name" value="SH3DOMAIN"/>
</dbReference>
<dbReference type="STRING" id="7739.C3XY50"/>
<dbReference type="InterPro" id="IPR036028">
    <property type="entry name" value="SH3-like_dom_sf"/>
</dbReference>
<feature type="domain" description="SH3" evidence="3">
    <location>
        <begin position="1"/>
        <end position="59"/>
    </location>
</feature>
<dbReference type="PRINTS" id="PR00499">
    <property type="entry name" value="P67PHOX"/>
</dbReference>
<proteinExistence type="predicted"/>
<dbReference type="AlphaFoldDB" id="C3XY50"/>
<accession>C3XY50</accession>
<dbReference type="SMART" id="SM00326">
    <property type="entry name" value="SH3"/>
    <property type="match status" value="1"/>
</dbReference>
<dbReference type="InterPro" id="IPR001452">
    <property type="entry name" value="SH3_domain"/>
</dbReference>
<evidence type="ECO:0000256" key="2">
    <source>
        <dbReference type="PROSITE-ProRule" id="PRU00192"/>
    </source>
</evidence>
<dbReference type="eggNOG" id="KOG3601">
    <property type="taxonomic scope" value="Eukaryota"/>
</dbReference>
<dbReference type="Pfam" id="PF14604">
    <property type="entry name" value="SH3_9"/>
    <property type="match status" value="1"/>
</dbReference>
<organism>
    <name type="scientific">Branchiostoma floridae</name>
    <name type="common">Florida lancelet</name>
    <name type="synonym">Amphioxus</name>
    <dbReference type="NCBI Taxonomy" id="7739"/>
    <lineage>
        <taxon>Eukaryota</taxon>
        <taxon>Metazoa</taxon>
        <taxon>Chordata</taxon>
        <taxon>Cephalochordata</taxon>
        <taxon>Leptocardii</taxon>
        <taxon>Amphioxiformes</taxon>
        <taxon>Branchiostomatidae</taxon>
        <taxon>Branchiostoma</taxon>
    </lineage>
</organism>
<evidence type="ECO:0000259" key="3">
    <source>
        <dbReference type="PROSITE" id="PS50002"/>
    </source>
</evidence>
<dbReference type="FunFam" id="2.30.30.40:FF:000072">
    <property type="entry name" value="Unconventional Myosin IB"/>
    <property type="match status" value="1"/>
</dbReference>
<feature type="non-terminal residue" evidence="4">
    <location>
        <position position="1"/>
    </location>
</feature>
<dbReference type="PROSITE" id="PS50002">
    <property type="entry name" value="SH3"/>
    <property type="match status" value="1"/>
</dbReference>
<dbReference type="SUPFAM" id="SSF50044">
    <property type="entry name" value="SH3-domain"/>
    <property type="match status" value="1"/>
</dbReference>
<reference evidence="4" key="1">
    <citation type="journal article" date="2008" name="Nature">
        <title>The amphioxus genome and the evolution of the chordate karyotype.</title>
        <authorList>
            <consortium name="US DOE Joint Genome Institute (JGI-PGF)"/>
            <person name="Putnam N.H."/>
            <person name="Butts T."/>
            <person name="Ferrier D.E.K."/>
            <person name="Furlong R.F."/>
            <person name="Hellsten U."/>
            <person name="Kawashima T."/>
            <person name="Robinson-Rechavi M."/>
            <person name="Shoguchi E."/>
            <person name="Terry A."/>
            <person name="Yu J.-K."/>
            <person name="Benito-Gutierrez E.L."/>
            <person name="Dubchak I."/>
            <person name="Garcia-Fernandez J."/>
            <person name="Gibson-Brown J.J."/>
            <person name="Grigoriev I.V."/>
            <person name="Horton A.C."/>
            <person name="de Jong P.J."/>
            <person name="Jurka J."/>
            <person name="Kapitonov V.V."/>
            <person name="Kohara Y."/>
            <person name="Kuroki Y."/>
            <person name="Lindquist E."/>
            <person name="Lucas S."/>
            <person name="Osoegawa K."/>
            <person name="Pennacchio L.A."/>
            <person name="Salamov A.A."/>
            <person name="Satou Y."/>
            <person name="Sauka-Spengler T."/>
            <person name="Schmutz J."/>
            <person name="Shin-I T."/>
            <person name="Toyoda A."/>
            <person name="Bronner-Fraser M."/>
            <person name="Fujiyama A."/>
            <person name="Holland L.Z."/>
            <person name="Holland P.W.H."/>
            <person name="Satoh N."/>
            <person name="Rokhsar D.S."/>
        </authorList>
    </citation>
    <scope>NUCLEOTIDE SEQUENCE [LARGE SCALE GENOMIC DNA]</scope>
    <source>
        <strain evidence="4">S238N-H82</strain>
        <tissue evidence="4">Testes</tissue>
    </source>
</reference>
<name>C3XY50_BRAFL</name>
<dbReference type="EMBL" id="GG666472">
    <property type="protein sequence ID" value="EEN67104.1"/>
    <property type="molecule type" value="Genomic_DNA"/>
</dbReference>
<protein>
    <recommendedName>
        <fullName evidence="3">SH3 domain-containing protein</fullName>
    </recommendedName>
</protein>
<gene>
    <name evidence="4" type="ORF">BRAFLDRAFT_206130</name>
</gene>